<dbReference type="Pfam" id="PF01195">
    <property type="entry name" value="Pept_tRNA_hydro"/>
    <property type="match status" value="1"/>
</dbReference>
<dbReference type="InterPro" id="IPR001328">
    <property type="entry name" value="Pept_tRNA_hydro"/>
</dbReference>
<accession>A0A537M3M9</accession>
<dbReference type="NCBIfam" id="TIGR00447">
    <property type="entry name" value="pth"/>
    <property type="match status" value="1"/>
</dbReference>
<sequence length="179" mass="19146">MIIVVGLGNPGRRYTGTRHNMGQEVVQHLAARLRVRLQDEGWARVGKWRGEGATLVLAIPETYMNVSGQAVKDLLRRRRKGPGDLLVVHDDMDLSLGHLRLRPGNGAGGHNGVRSIIEELGTGMFPRLRVGIGRPPAGVDPTAFVLDRFTPEERPTIDAAVALAADAVLVAAAQGLAAA</sequence>
<dbReference type="SUPFAM" id="SSF53178">
    <property type="entry name" value="Peptidyl-tRNA hydrolase-like"/>
    <property type="match status" value="1"/>
</dbReference>
<reference evidence="8 9" key="1">
    <citation type="journal article" date="2019" name="Nat. Microbiol.">
        <title>Mediterranean grassland soil C-N compound turnover is dependent on rainfall and depth, and is mediated by genomically divergent microorganisms.</title>
        <authorList>
            <person name="Diamond S."/>
            <person name="Andeer P.F."/>
            <person name="Li Z."/>
            <person name="Crits-Christoph A."/>
            <person name="Burstein D."/>
            <person name="Anantharaman K."/>
            <person name="Lane K.R."/>
            <person name="Thomas B.C."/>
            <person name="Pan C."/>
            <person name="Northen T.R."/>
            <person name="Banfield J.F."/>
        </authorList>
    </citation>
    <scope>NUCLEOTIDE SEQUENCE [LARGE SCALE GENOMIC DNA]</scope>
    <source>
        <strain evidence="8">NP_5</strain>
    </source>
</reference>
<dbReference type="InterPro" id="IPR018171">
    <property type="entry name" value="Pept_tRNA_hydro_CS"/>
</dbReference>
<proteinExistence type="inferred from homology"/>
<evidence type="ECO:0000256" key="7">
    <source>
        <dbReference type="ARBA" id="ARBA00050038"/>
    </source>
</evidence>
<dbReference type="FunFam" id="3.40.50.1470:FF:000001">
    <property type="entry name" value="Peptidyl-tRNA hydrolase"/>
    <property type="match status" value="1"/>
</dbReference>
<dbReference type="GO" id="GO:0000049">
    <property type="term" value="F:tRNA binding"/>
    <property type="evidence" value="ECO:0007669"/>
    <property type="project" value="UniProtKB-KW"/>
</dbReference>
<comment type="catalytic activity">
    <reaction evidence="6">
        <text>an N-acyl-L-alpha-aminoacyl-tRNA + H2O = an N-acyl-L-amino acid + a tRNA + H(+)</text>
        <dbReference type="Rhea" id="RHEA:54448"/>
        <dbReference type="Rhea" id="RHEA-COMP:10123"/>
        <dbReference type="Rhea" id="RHEA-COMP:13883"/>
        <dbReference type="ChEBI" id="CHEBI:15377"/>
        <dbReference type="ChEBI" id="CHEBI:15378"/>
        <dbReference type="ChEBI" id="CHEBI:59874"/>
        <dbReference type="ChEBI" id="CHEBI:78442"/>
        <dbReference type="ChEBI" id="CHEBI:138191"/>
        <dbReference type="EC" id="3.1.1.29"/>
    </reaction>
</comment>
<dbReference type="EMBL" id="VBAM01000084">
    <property type="protein sequence ID" value="TMJ14871.1"/>
    <property type="molecule type" value="Genomic_DNA"/>
</dbReference>
<evidence type="ECO:0000256" key="2">
    <source>
        <dbReference type="ARBA" id="ARBA00022555"/>
    </source>
</evidence>
<dbReference type="InterPro" id="IPR036416">
    <property type="entry name" value="Pept_tRNA_hydro_sf"/>
</dbReference>
<protein>
    <recommendedName>
        <fullName evidence="7">Peptidyl-tRNA hydrolase</fullName>
        <ecNumber evidence="1">3.1.1.29</ecNumber>
    </recommendedName>
</protein>
<dbReference type="Proteomes" id="UP000320393">
    <property type="component" value="Unassembled WGS sequence"/>
</dbReference>
<dbReference type="EC" id="3.1.1.29" evidence="1"/>
<dbReference type="PROSITE" id="PS01196">
    <property type="entry name" value="PEPT_TRNA_HYDROL_2"/>
    <property type="match status" value="1"/>
</dbReference>
<evidence type="ECO:0000256" key="1">
    <source>
        <dbReference type="ARBA" id="ARBA00013260"/>
    </source>
</evidence>
<name>A0A537M3M9_9BACT</name>
<comment type="caution">
    <text evidence="8">The sequence shown here is derived from an EMBL/GenBank/DDBJ whole genome shotgun (WGS) entry which is preliminary data.</text>
</comment>
<dbReference type="PANTHER" id="PTHR17224:SF1">
    <property type="entry name" value="PEPTIDYL-TRNA HYDROLASE"/>
    <property type="match status" value="1"/>
</dbReference>
<dbReference type="PANTHER" id="PTHR17224">
    <property type="entry name" value="PEPTIDYL-TRNA HYDROLASE"/>
    <property type="match status" value="1"/>
</dbReference>
<dbReference type="AlphaFoldDB" id="A0A537M3M9"/>
<evidence type="ECO:0000256" key="4">
    <source>
        <dbReference type="ARBA" id="ARBA00022884"/>
    </source>
</evidence>
<keyword evidence="3 8" id="KW-0378">Hydrolase</keyword>
<organism evidence="8 9">
    <name type="scientific">Candidatus Segetimicrobium genomatis</name>
    <dbReference type="NCBI Taxonomy" id="2569760"/>
    <lineage>
        <taxon>Bacteria</taxon>
        <taxon>Bacillati</taxon>
        <taxon>Candidatus Sysuimicrobiota</taxon>
        <taxon>Candidatus Sysuimicrobiia</taxon>
        <taxon>Candidatus Sysuimicrobiales</taxon>
        <taxon>Candidatus Segetimicrobiaceae</taxon>
        <taxon>Candidatus Segetimicrobium</taxon>
    </lineage>
</organism>
<keyword evidence="2" id="KW-0820">tRNA-binding</keyword>
<gene>
    <name evidence="8" type="ORF">E6H02_02685</name>
</gene>
<evidence type="ECO:0000256" key="6">
    <source>
        <dbReference type="ARBA" id="ARBA00048707"/>
    </source>
</evidence>
<feature type="non-terminal residue" evidence="8">
    <location>
        <position position="179"/>
    </location>
</feature>
<comment type="similarity">
    <text evidence="5">Belongs to the PTH family.</text>
</comment>
<dbReference type="GO" id="GO:0004045">
    <property type="term" value="F:peptidyl-tRNA hydrolase activity"/>
    <property type="evidence" value="ECO:0007669"/>
    <property type="project" value="UniProtKB-EC"/>
</dbReference>
<evidence type="ECO:0000313" key="8">
    <source>
        <dbReference type="EMBL" id="TMJ14871.1"/>
    </source>
</evidence>
<evidence type="ECO:0000313" key="9">
    <source>
        <dbReference type="Proteomes" id="UP000320393"/>
    </source>
</evidence>
<evidence type="ECO:0000256" key="3">
    <source>
        <dbReference type="ARBA" id="ARBA00022801"/>
    </source>
</evidence>
<evidence type="ECO:0000256" key="5">
    <source>
        <dbReference type="ARBA" id="ARBA00038063"/>
    </source>
</evidence>
<dbReference type="Gene3D" id="3.40.50.1470">
    <property type="entry name" value="Peptidyl-tRNA hydrolase"/>
    <property type="match status" value="1"/>
</dbReference>
<dbReference type="HAMAP" id="MF_00083">
    <property type="entry name" value="Pept_tRNA_hydro_bact"/>
    <property type="match status" value="1"/>
</dbReference>
<keyword evidence="4" id="KW-0694">RNA-binding</keyword>
<dbReference type="CDD" id="cd00462">
    <property type="entry name" value="PTH"/>
    <property type="match status" value="1"/>
</dbReference>